<keyword evidence="2" id="KW-1185">Reference proteome</keyword>
<comment type="caution">
    <text evidence="1">The sequence shown here is derived from an EMBL/GenBank/DDBJ whole genome shotgun (WGS) entry which is preliminary data.</text>
</comment>
<proteinExistence type="predicted"/>
<sequence>MPSQQLRNSTKHWRNDDTIIIITNSNSNSSVENNRIWFNFFLIIKNYERKDFTNKQQQQVDPVLFAFMVQFTINFAQSWLFSAINLENIFTSMQ</sequence>
<evidence type="ECO:0000313" key="2">
    <source>
        <dbReference type="Proteomes" id="UP000606786"/>
    </source>
</evidence>
<gene>
    <name evidence="1" type="ORF">CCAP1982_LOCUS6</name>
</gene>
<reference evidence="1" key="1">
    <citation type="submission" date="2020-11" db="EMBL/GenBank/DDBJ databases">
        <authorList>
            <person name="Whitehead M."/>
        </authorList>
    </citation>
    <scope>NUCLEOTIDE SEQUENCE</scope>
    <source>
        <strain evidence="1">EGII</strain>
    </source>
</reference>
<protein>
    <submittedName>
        <fullName evidence="1">(Mediterranean fruit fly) hypothetical protein</fullName>
    </submittedName>
</protein>
<dbReference type="Proteomes" id="UP000606786">
    <property type="component" value="Unassembled WGS sequence"/>
</dbReference>
<dbReference type="EMBL" id="CAJHJT010000001">
    <property type="protein sequence ID" value="CAD6991057.1"/>
    <property type="molecule type" value="Genomic_DNA"/>
</dbReference>
<accession>A0A811TYV1</accession>
<name>A0A811TYV1_CERCA</name>
<dbReference type="AlphaFoldDB" id="A0A811TYV1"/>
<feature type="non-terminal residue" evidence="1">
    <location>
        <position position="94"/>
    </location>
</feature>
<evidence type="ECO:0000313" key="1">
    <source>
        <dbReference type="EMBL" id="CAD6991057.1"/>
    </source>
</evidence>
<organism evidence="1 2">
    <name type="scientific">Ceratitis capitata</name>
    <name type="common">Mediterranean fruit fly</name>
    <name type="synonym">Tephritis capitata</name>
    <dbReference type="NCBI Taxonomy" id="7213"/>
    <lineage>
        <taxon>Eukaryota</taxon>
        <taxon>Metazoa</taxon>
        <taxon>Ecdysozoa</taxon>
        <taxon>Arthropoda</taxon>
        <taxon>Hexapoda</taxon>
        <taxon>Insecta</taxon>
        <taxon>Pterygota</taxon>
        <taxon>Neoptera</taxon>
        <taxon>Endopterygota</taxon>
        <taxon>Diptera</taxon>
        <taxon>Brachycera</taxon>
        <taxon>Muscomorpha</taxon>
        <taxon>Tephritoidea</taxon>
        <taxon>Tephritidae</taxon>
        <taxon>Ceratitis</taxon>
        <taxon>Ceratitis</taxon>
    </lineage>
</organism>